<dbReference type="Pfam" id="PF01592">
    <property type="entry name" value="NifU_N"/>
    <property type="match status" value="1"/>
</dbReference>
<proteinExistence type="predicted"/>
<dbReference type="CDD" id="cd06664">
    <property type="entry name" value="IscU_like"/>
    <property type="match status" value="1"/>
</dbReference>
<feature type="domain" description="NIF system FeS cluster assembly NifU N-terminal" evidence="1">
    <location>
        <begin position="7"/>
        <end position="72"/>
    </location>
</feature>
<dbReference type="Proteomes" id="UP000284605">
    <property type="component" value="Unassembled WGS sequence"/>
</dbReference>
<accession>A0A418WIK9</accession>
<dbReference type="EMBL" id="QYUK01000011">
    <property type="protein sequence ID" value="RJF89881.1"/>
    <property type="molecule type" value="Genomic_DNA"/>
</dbReference>
<dbReference type="GO" id="GO:0005506">
    <property type="term" value="F:iron ion binding"/>
    <property type="evidence" value="ECO:0007669"/>
    <property type="project" value="InterPro"/>
</dbReference>
<sequence length="135" mass="14229">MLRAASDVRHAGELAGADGSATLDNPFCGDRVSFDVSLDDHRRIKAVRHRVKACVLCQASAALLAERAAGHTGPQIADLGETLLAGLKRGAAPLLAQAPAFDLFTTVSPHRSRFACVLLPFEALEAAARIAEEKS</sequence>
<dbReference type="OrthoDB" id="9804157at2"/>
<organism evidence="2 3">
    <name type="scientific">Oleomonas cavernae</name>
    <dbReference type="NCBI Taxonomy" id="2320859"/>
    <lineage>
        <taxon>Bacteria</taxon>
        <taxon>Pseudomonadati</taxon>
        <taxon>Pseudomonadota</taxon>
        <taxon>Alphaproteobacteria</taxon>
        <taxon>Acetobacterales</taxon>
        <taxon>Acetobacteraceae</taxon>
        <taxon>Oleomonas</taxon>
    </lineage>
</organism>
<dbReference type="InterPro" id="IPR002871">
    <property type="entry name" value="NIF_FeS_clus_asmbl_NifU_N"/>
</dbReference>
<comment type="caution">
    <text evidence="2">The sequence shown here is derived from an EMBL/GenBank/DDBJ whole genome shotgun (WGS) entry which is preliminary data.</text>
</comment>
<dbReference type="GO" id="GO:0016226">
    <property type="term" value="P:iron-sulfur cluster assembly"/>
    <property type="evidence" value="ECO:0007669"/>
    <property type="project" value="InterPro"/>
</dbReference>
<dbReference type="Gene3D" id="3.90.1010.10">
    <property type="match status" value="1"/>
</dbReference>
<name>A0A418WIK9_9PROT</name>
<gene>
    <name evidence="2" type="ORF">D3874_06380</name>
</gene>
<protein>
    <submittedName>
        <fullName evidence="2">Iron-sulfur cluster assembly scaffold protein</fullName>
    </submittedName>
</protein>
<dbReference type="GO" id="GO:0051536">
    <property type="term" value="F:iron-sulfur cluster binding"/>
    <property type="evidence" value="ECO:0007669"/>
    <property type="project" value="InterPro"/>
</dbReference>
<reference evidence="2 3" key="1">
    <citation type="submission" date="2018-09" db="EMBL/GenBank/DDBJ databases">
        <authorList>
            <person name="Zhu H."/>
        </authorList>
    </citation>
    <scope>NUCLEOTIDE SEQUENCE [LARGE SCALE GENOMIC DNA]</scope>
    <source>
        <strain evidence="2 3">K1W22B-8</strain>
    </source>
</reference>
<evidence type="ECO:0000313" key="3">
    <source>
        <dbReference type="Proteomes" id="UP000284605"/>
    </source>
</evidence>
<dbReference type="AlphaFoldDB" id="A0A418WIK9"/>
<dbReference type="SUPFAM" id="SSF82649">
    <property type="entry name" value="SufE/NifU"/>
    <property type="match status" value="1"/>
</dbReference>
<keyword evidence="3" id="KW-1185">Reference proteome</keyword>
<evidence type="ECO:0000259" key="1">
    <source>
        <dbReference type="Pfam" id="PF01592"/>
    </source>
</evidence>
<evidence type="ECO:0000313" key="2">
    <source>
        <dbReference type="EMBL" id="RJF89881.1"/>
    </source>
</evidence>